<feature type="signal peptide" evidence="2">
    <location>
        <begin position="1"/>
        <end position="22"/>
    </location>
</feature>
<dbReference type="SUPFAM" id="SSF52833">
    <property type="entry name" value="Thioredoxin-like"/>
    <property type="match status" value="1"/>
</dbReference>
<dbReference type="InterPro" id="IPR036249">
    <property type="entry name" value="Thioredoxin-like_sf"/>
</dbReference>
<dbReference type="PROSITE" id="PS00194">
    <property type="entry name" value="THIOREDOXIN_1"/>
    <property type="match status" value="1"/>
</dbReference>
<feature type="compositionally biased region" description="Basic residues" evidence="1">
    <location>
        <begin position="301"/>
        <end position="319"/>
    </location>
</feature>
<evidence type="ECO:0000256" key="2">
    <source>
        <dbReference type="SAM" id="SignalP"/>
    </source>
</evidence>
<dbReference type="InterPro" id="IPR017937">
    <property type="entry name" value="Thioredoxin_CS"/>
</dbReference>
<evidence type="ECO:0000313" key="4">
    <source>
        <dbReference type="EMBL" id="KAG0668268.1"/>
    </source>
</evidence>
<dbReference type="OrthoDB" id="10264505at2759"/>
<evidence type="ECO:0000256" key="1">
    <source>
        <dbReference type="SAM" id="MobiDB-lite"/>
    </source>
</evidence>
<dbReference type="PANTHER" id="PTHR45815:SF3">
    <property type="entry name" value="PROTEIN DISULFIDE-ISOMERASE A6"/>
    <property type="match status" value="1"/>
</dbReference>
<feature type="chain" id="PRO_5040111851" description="Thioredoxin domain-containing protein" evidence="2">
    <location>
        <begin position="23"/>
        <end position="319"/>
    </location>
</feature>
<comment type="caution">
    <text evidence="4">The sequence shown here is derived from an EMBL/GenBank/DDBJ whole genome shotgun (WGS) entry which is preliminary data.</text>
</comment>
<gene>
    <name evidence="4" type="ORF">C6P45_004874</name>
</gene>
<dbReference type="InterPro" id="IPR013766">
    <property type="entry name" value="Thioredoxin_domain"/>
</dbReference>
<evidence type="ECO:0000259" key="3">
    <source>
        <dbReference type="PROSITE" id="PS51352"/>
    </source>
</evidence>
<dbReference type="GO" id="GO:0034976">
    <property type="term" value="P:response to endoplasmic reticulum stress"/>
    <property type="evidence" value="ECO:0007669"/>
    <property type="project" value="TreeGrafter"/>
</dbReference>
<name>A0A9P6WA19_MAUEX</name>
<dbReference type="EMBL" id="PUHR01000073">
    <property type="protein sequence ID" value="KAG0668268.1"/>
    <property type="molecule type" value="Genomic_DNA"/>
</dbReference>
<feature type="region of interest" description="Disordered" evidence="1">
    <location>
        <begin position="299"/>
        <end position="319"/>
    </location>
</feature>
<accession>A0A9P6WA19</accession>
<dbReference type="Proteomes" id="UP000750334">
    <property type="component" value="Unassembled WGS sequence"/>
</dbReference>
<evidence type="ECO:0000313" key="5">
    <source>
        <dbReference type="Proteomes" id="UP000750334"/>
    </source>
</evidence>
<organism evidence="4 5">
    <name type="scientific">Maudiozyma exigua</name>
    <name type="common">Yeast</name>
    <name type="synonym">Kazachstania exigua</name>
    <dbReference type="NCBI Taxonomy" id="34358"/>
    <lineage>
        <taxon>Eukaryota</taxon>
        <taxon>Fungi</taxon>
        <taxon>Dikarya</taxon>
        <taxon>Ascomycota</taxon>
        <taxon>Saccharomycotina</taxon>
        <taxon>Saccharomycetes</taxon>
        <taxon>Saccharomycetales</taxon>
        <taxon>Saccharomycetaceae</taxon>
        <taxon>Maudiozyma</taxon>
    </lineage>
</organism>
<dbReference type="AlphaFoldDB" id="A0A9P6WA19"/>
<keyword evidence="5" id="KW-1185">Reference proteome</keyword>
<dbReference type="Pfam" id="PF00085">
    <property type="entry name" value="Thioredoxin"/>
    <property type="match status" value="1"/>
</dbReference>
<dbReference type="PRINTS" id="PR00421">
    <property type="entry name" value="THIOREDOXIN"/>
</dbReference>
<protein>
    <recommendedName>
        <fullName evidence="3">Thioredoxin domain-containing protein</fullName>
    </recommendedName>
</protein>
<feature type="domain" description="Thioredoxin" evidence="3">
    <location>
        <begin position="14"/>
        <end position="146"/>
    </location>
</feature>
<dbReference type="PANTHER" id="PTHR45815">
    <property type="entry name" value="PROTEIN DISULFIDE-ISOMERASE A6"/>
    <property type="match status" value="1"/>
</dbReference>
<sequence length="319" mass="36833">MRLTLISIIFIWSLVFDIFVVGQNFYDSDPRIIEATARNFDKIVYSTNQTSLVEFYAPWCGYCKQLKPVMHRVGKKLDGIAQVVTVNCDQEKNKGLCSQHGVEGFPTLIVFRPPKIYKKGVKHASEKYQGDRAMKPIVDFIKSRVKNSIKKLRSIDTIQTILNKHHNTKLNKYSMILFSKTDTIPPVLKSIGNDWLGNVEFFMLHTKNIKTPDEETNKVQRKFASLYPNMASSLNGIIQKQSEKKDRNRLILLDRVNDKLHVYDGKQITKQDIAQFIHEITDIIPNEGPLSKREEYVHSLKTGKKSKKAKKNKHIRDEL</sequence>
<dbReference type="GO" id="GO:0015035">
    <property type="term" value="F:protein-disulfide reductase activity"/>
    <property type="evidence" value="ECO:0007669"/>
    <property type="project" value="TreeGrafter"/>
</dbReference>
<keyword evidence="2" id="KW-0732">Signal</keyword>
<reference evidence="4 5" key="1">
    <citation type="submission" date="2020-11" db="EMBL/GenBank/DDBJ databases">
        <title>Kefir isolates.</title>
        <authorList>
            <person name="Marcisauskas S."/>
            <person name="Kim Y."/>
            <person name="Blasche S."/>
        </authorList>
    </citation>
    <scope>NUCLEOTIDE SEQUENCE [LARGE SCALE GENOMIC DNA]</scope>
    <source>
        <strain evidence="4 5">OG2</strain>
    </source>
</reference>
<dbReference type="GO" id="GO:0005788">
    <property type="term" value="C:endoplasmic reticulum lumen"/>
    <property type="evidence" value="ECO:0007669"/>
    <property type="project" value="TreeGrafter"/>
</dbReference>
<dbReference type="CDD" id="cd03002">
    <property type="entry name" value="PDI_a_MPD1_like"/>
    <property type="match status" value="1"/>
</dbReference>
<proteinExistence type="predicted"/>
<dbReference type="Gene3D" id="3.40.30.10">
    <property type="entry name" value="Glutaredoxin"/>
    <property type="match status" value="2"/>
</dbReference>
<dbReference type="PROSITE" id="PS51352">
    <property type="entry name" value="THIOREDOXIN_2"/>
    <property type="match status" value="1"/>
</dbReference>